<dbReference type="GeneID" id="85311976"/>
<evidence type="ECO:0000313" key="3">
    <source>
        <dbReference type="Proteomes" id="UP001244011"/>
    </source>
</evidence>
<dbReference type="AlphaFoldDB" id="A0AAJ0BU74"/>
<dbReference type="Proteomes" id="UP001244011">
    <property type="component" value="Unassembled WGS sequence"/>
</dbReference>
<sequence>MQLHEGMAAYSPPHAGGIYLICIPHLGSLPCCQNTESPSPLQLISIKGRHLTPPPLCSPTPRGPYYYQPAIPTPCRTPSAQVSRPGPYRTRRRGGARSRSTPCRGPRCRWTSGTAPSACAAARRRPSSSGISWTGCRTAWPGWASIPSAAAPAPGWRASCSGSTAWMPFLTGLMRCIRSRDEGGGCGEGGETRRTRASTRRHGSTPRW</sequence>
<accession>A0AAJ0BU74</accession>
<comment type="caution">
    <text evidence="2">The sequence shown here is derived from an EMBL/GenBank/DDBJ whole genome shotgun (WGS) entry which is preliminary data.</text>
</comment>
<gene>
    <name evidence="2" type="ORF">QBC33DRAFT_547946</name>
</gene>
<feature type="region of interest" description="Disordered" evidence="1">
    <location>
        <begin position="76"/>
        <end position="114"/>
    </location>
</feature>
<organism evidence="2 3">
    <name type="scientific">Phialemonium atrogriseum</name>
    <dbReference type="NCBI Taxonomy" id="1093897"/>
    <lineage>
        <taxon>Eukaryota</taxon>
        <taxon>Fungi</taxon>
        <taxon>Dikarya</taxon>
        <taxon>Ascomycota</taxon>
        <taxon>Pezizomycotina</taxon>
        <taxon>Sordariomycetes</taxon>
        <taxon>Sordariomycetidae</taxon>
        <taxon>Cephalothecales</taxon>
        <taxon>Cephalothecaceae</taxon>
        <taxon>Phialemonium</taxon>
    </lineage>
</organism>
<evidence type="ECO:0000313" key="2">
    <source>
        <dbReference type="EMBL" id="KAK1764072.1"/>
    </source>
</evidence>
<feature type="region of interest" description="Disordered" evidence="1">
    <location>
        <begin position="181"/>
        <end position="208"/>
    </location>
</feature>
<name>A0AAJ0BU74_9PEZI</name>
<feature type="compositionally biased region" description="Basic residues" evidence="1">
    <location>
        <begin position="195"/>
        <end position="208"/>
    </location>
</feature>
<dbReference type="RefSeq" id="XP_060280285.1">
    <property type="nucleotide sequence ID" value="XM_060428789.1"/>
</dbReference>
<evidence type="ECO:0000256" key="1">
    <source>
        <dbReference type="SAM" id="MobiDB-lite"/>
    </source>
</evidence>
<keyword evidence="3" id="KW-1185">Reference proteome</keyword>
<reference evidence="2" key="1">
    <citation type="submission" date="2023-06" db="EMBL/GenBank/DDBJ databases">
        <title>Genome-scale phylogeny and comparative genomics of the fungal order Sordariales.</title>
        <authorList>
            <consortium name="Lawrence Berkeley National Laboratory"/>
            <person name="Hensen N."/>
            <person name="Bonometti L."/>
            <person name="Westerberg I."/>
            <person name="Brannstrom I.O."/>
            <person name="Guillou S."/>
            <person name="Cros-Aarteil S."/>
            <person name="Calhoun S."/>
            <person name="Haridas S."/>
            <person name="Kuo A."/>
            <person name="Mondo S."/>
            <person name="Pangilinan J."/>
            <person name="Riley R."/>
            <person name="Labutti K."/>
            <person name="Andreopoulos B."/>
            <person name="Lipzen A."/>
            <person name="Chen C."/>
            <person name="Yanf M."/>
            <person name="Daum C."/>
            <person name="Ng V."/>
            <person name="Clum A."/>
            <person name="Steindorff A."/>
            <person name="Ohm R."/>
            <person name="Martin F."/>
            <person name="Silar P."/>
            <person name="Natvig D."/>
            <person name="Lalanne C."/>
            <person name="Gautier V."/>
            <person name="Ament-Velasquez S.L."/>
            <person name="Kruys A."/>
            <person name="Hutchinson M.I."/>
            <person name="Powell A.J."/>
            <person name="Barry K."/>
            <person name="Miller A.N."/>
            <person name="Grigoriev I.V."/>
            <person name="Debuchy R."/>
            <person name="Gladieux P."/>
            <person name="Thoren M.H."/>
            <person name="Johannesson H."/>
        </authorList>
    </citation>
    <scope>NUCLEOTIDE SEQUENCE</scope>
    <source>
        <strain evidence="2">8032-3</strain>
    </source>
</reference>
<protein>
    <submittedName>
        <fullName evidence="2">Uncharacterized protein</fullName>
    </submittedName>
</protein>
<dbReference type="EMBL" id="MU839022">
    <property type="protein sequence ID" value="KAK1764072.1"/>
    <property type="molecule type" value="Genomic_DNA"/>
</dbReference>
<proteinExistence type="predicted"/>